<evidence type="ECO:0000259" key="2">
    <source>
        <dbReference type="Pfam" id="PF00975"/>
    </source>
</evidence>
<dbReference type="eggNOG" id="COG3208">
    <property type="taxonomic scope" value="Bacteria"/>
</dbReference>
<comment type="similarity">
    <text evidence="1">Belongs to the thioesterase family.</text>
</comment>
<name>R2QZB9_9ENTE</name>
<dbReference type="SUPFAM" id="SSF53474">
    <property type="entry name" value="alpha/beta-Hydrolases"/>
    <property type="match status" value="1"/>
</dbReference>
<accession>R2QZB9</accession>
<evidence type="ECO:0000256" key="1">
    <source>
        <dbReference type="ARBA" id="ARBA00007169"/>
    </source>
</evidence>
<dbReference type="OrthoDB" id="2213423at2"/>
<feature type="domain" description="Thioesterase" evidence="2">
    <location>
        <begin position="4"/>
        <end position="223"/>
    </location>
</feature>
<evidence type="ECO:0000313" key="3">
    <source>
        <dbReference type="EMBL" id="EOI00746.1"/>
    </source>
</evidence>
<dbReference type="InterPro" id="IPR012223">
    <property type="entry name" value="TEII"/>
</dbReference>
<reference evidence="3 5" key="1">
    <citation type="submission" date="2013-02" db="EMBL/GenBank/DDBJ databases">
        <title>The Genome Sequence of Enterococcus moraviensis BAA-383.</title>
        <authorList>
            <consortium name="The Broad Institute Genome Sequencing Platform"/>
            <consortium name="The Broad Institute Genome Sequencing Center for Infectious Disease"/>
            <person name="Earl A.M."/>
            <person name="Gilmore M.S."/>
            <person name="Lebreton F."/>
            <person name="Walker B."/>
            <person name="Young S.K."/>
            <person name="Zeng Q."/>
            <person name="Gargeya S."/>
            <person name="Fitzgerald M."/>
            <person name="Haas B."/>
            <person name="Abouelleil A."/>
            <person name="Alvarado L."/>
            <person name="Arachchi H.M."/>
            <person name="Berlin A.M."/>
            <person name="Chapman S.B."/>
            <person name="Dewar J."/>
            <person name="Goldberg J."/>
            <person name="Griggs A."/>
            <person name="Gujja S."/>
            <person name="Hansen M."/>
            <person name="Howarth C."/>
            <person name="Imamovic A."/>
            <person name="Larimer J."/>
            <person name="McCowan C."/>
            <person name="Murphy C."/>
            <person name="Neiman D."/>
            <person name="Pearson M."/>
            <person name="Priest M."/>
            <person name="Roberts A."/>
            <person name="Saif S."/>
            <person name="Shea T."/>
            <person name="Sisk P."/>
            <person name="Sykes S."/>
            <person name="Wortman J."/>
            <person name="Nusbaum C."/>
            <person name="Birren B."/>
        </authorList>
    </citation>
    <scope>NUCLEOTIDE SEQUENCE [LARGE SCALE GENOMIC DNA]</scope>
    <source>
        <strain evidence="3 5">ATCC BAA-383</strain>
    </source>
</reference>
<keyword evidence="6" id="KW-1185">Reference proteome</keyword>
<dbReference type="RefSeq" id="WP_010765228.1">
    <property type="nucleotide sequence ID" value="NZ_ASWB01000001.1"/>
</dbReference>
<dbReference type="Proteomes" id="UP000014157">
    <property type="component" value="Unassembled WGS sequence"/>
</dbReference>
<dbReference type="PATRIC" id="fig|1158609.3.peg.1806"/>
<dbReference type="AlphaFoldDB" id="R2QZB9"/>
<evidence type="ECO:0000313" key="6">
    <source>
        <dbReference type="Proteomes" id="UP000014157"/>
    </source>
</evidence>
<dbReference type="InterPro" id="IPR001031">
    <property type="entry name" value="Thioesterase"/>
</dbReference>
<dbReference type="EMBL" id="AJAS01000014">
    <property type="protein sequence ID" value="EOI00746.1"/>
    <property type="molecule type" value="Genomic_DNA"/>
</dbReference>
<sequence>MAKKVYCIPYAGGSTLFYSKLYHYLAKDIELVPLELSGRGLRMEEPLYEEFQEALMDLHDHFLKNHQPNDSFIILGYSMGALLAYELTRIIEKQEIFPTTLICAASDPPGTLRDFSSVSSLTDEQMIDYYINAGGMEELTVDERELMKCFLPIIRNDLNMLGNYRPSKTKLSTPMSIYSGKADHLKELPGWTNYGEKISYITFEGNHYFLKTNYQHVANEINKLFC</sequence>
<dbReference type="Gene3D" id="3.40.50.1820">
    <property type="entry name" value="alpha/beta hydrolase"/>
    <property type="match status" value="1"/>
</dbReference>
<proteinExistence type="inferred from homology"/>
<dbReference type="Pfam" id="PF00975">
    <property type="entry name" value="Thioesterase"/>
    <property type="match status" value="1"/>
</dbReference>
<dbReference type="Proteomes" id="UP000013781">
    <property type="component" value="Unassembled WGS sequence"/>
</dbReference>
<protein>
    <recommendedName>
        <fullName evidence="2">Thioesterase domain-containing protein</fullName>
    </recommendedName>
</protein>
<dbReference type="InterPro" id="IPR029058">
    <property type="entry name" value="AB_hydrolase_fold"/>
</dbReference>
<evidence type="ECO:0000313" key="5">
    <source>
        <dbReference type="Proteomes" id="UP000013781"/>
    </source>
</evidence>
<organism evidence="3 5">
    <name type="scientific">Enterococcus moraviensis ATCC BAA-383</name>
    <dbReference type="NCBI Taxonomy" id="1158609"/>
    <lineage>
        <taxon>Bacteria</taxon>
        <taxon>Bacillati</taxon>
        <taxon>Bacillota</taxon>
        <taxon>Bacilli</taxon>
        <taxon>Lactobacillales</taxon>
        <taxon>Enterococcaceae</taxon>
        <taxon>Enterococcus</taxon>
    </lineage>
</organism>
<comment type="caution">
    <text evidence="3">The sequence shown here is derived from an EMBL/GenBank/DDBJ whole genome shotgun (WGS) entry which is preliminary data.</text>
</comment>
<evidence type="ECO:0000313" key="4">
    <source>
        <dbReference type="EMBL" id="EOT73025.1"/>
    </source>
</evidence>
<gene>
    <name evidence="4" type="ORF">I586_00018</name>
    <name evidence="3" type="ORF">UAY_01849</name>
</gene>
<dbReference type="EMBL" id="ASWB01000001">
    <property type="protein sequence ID" value="EOT73025.1"/>
    <property type="molecule type" value="Genomic_DNA"/>
</dbReference>
<dbReference type="PANTHER" id="PTHR11487">
    <property type="entry name" value="THIOESTERASE"/>
    <property type="match status" value="1"/>
</dbReference>
<dbReference type="PANTHER" id="PTHR11487:SF0">
    <property type="entry name" value="S-ACYL FATTY ACID SYNTHASE THIOESTERASE, MEDIUM CHAIN"/>
    <property type="match status" value="1"/>
</dbReference>
<dbReference type="GO" id="GO:0008610">
    <property type="term" value="P:lipid biosynthetic process"/>
    <property type="evidence" value="ECO:0007669"/>
    <property type="project" value="TreeGrafter"/>
</dbReference>
<dbReference type="HOGENOM" id="CLU_070456_2_0_9"/>
<dbReference type="STRING" id="155617.RV09_GL001378"/>
<reference evidence="4 6" key="2">
    <citation type="submission" date="2013-03" db="EMBL/GenBank/DDBJ databases">
        <title>The Genome Sequence of Enterococcus moraviensis BAA-383 (PacBio/Illumina hybrid assembly).</title>
        <authorList>
            <consortium name="The Broad Institute Genomics Platform"/>
            <consortium name="The Broad Institute Genome Sequencing Center for Infectious Disease"/>
            <person name="Earl A."/>
            <person name="Russ C."/>
            <person name="Gilmore M."/>
            <person name="Surin D."/>
            <person name="Walker B."/>
            <person name="Young S."/>
            <person name="Zeng Q."/>
            <person name="Gargeya S."/>
            <person name="Fitzgerald M."/>
            <person name="Haas B."/>
            <person name="Abouelleil A."/>
            <person name="Allen A.W."/>
            <person name="Alvarado L."/>
            <person name="Arachchi H.M."/>
            <person name="Berlin A.M."/>
            <person name="Chapman S.B."/>
            <person name="Gainer-Dewar J."/>
            <person name="Goldberg J."/>
            <person name="Griggs A."/>
            <person name="Gujja S."/>
            <person name="Hansen M."/>
            <person name="Howarth C."/>
            <person name="Imamovic A."/>
            <person name="Ireland A."/>
            <person name="Larimer J."/>
            <person name="McCowan C."/>
            <person name="Murphy C."/>
            <person name="Pearson M."/>
            <person name="Poon T.W."/>
            <person name="Priest M."/>
            <person name="Roberts A."/>
            <person name="Saif S."/>
            <person name="Shea T."/>
            <person name="Sisk P."/>
            <person name="Sykes S."/>
            <person name="Wortman J."/>
            <person name="Nusbaum C."/>
            <person name="Birren B."/>
        </authorList>
    </citation>
    <scope>NUCLEOTIDE SEQUENCE [LARGE SCALE GENOMIC DNA]</scope>
    <source>
        <strain evidence="4 6">ATCC BAA-383</strain>
    </source>
</reference>